<dbReference type="Proteomes" id="UP001500298">
    <property type="component" value="Unassembled WGS sequence"/>
</dbReference>
<reference evidence="2" key="1">
    <citation type="journal article" date="2019" name="Int. J. Syst. Evol. Microbiol.">
        <title>The Global Catalogue of Microorganisms (GCM) 10K type strain sequencing project: providing services to taxonomists for standard genome sequencing and annotation.</title>
        <authorList>
            <consortium name="The Broad Institute Genomics Platform"/>
            <consortium name="The Broad Institute Genome Sequencing Center for Infectious Disease"/>
            <person name="Wu L."/>
            <person name="Ma J."/>
        </authorList>
    </citation>
    <scope>NUCLEOTIDE SEQUENCE [LARGE SCALE GENOMIC DNA]</scope>
    <source>
        <strain evidence="2">JCM 18326</strain>
    </source>
</reference>
<name>A0ABP9D6W0_9BACT</name>
<evidence type="ECO:0008006" key="3">
    <source>
        <dbReference type="Google" id="ProtNLM"/>
    </source>
</evidence>
<evidence type="ECO:0000313" key="2">
    <source>
        <dbReference type="Proteomes" id="UP001500298"/>
    </source>
</evidence>
<dbReference type="RefSeq" id="WP_345369134.1">
    <property type="nucleotide sequence ID" value="NZ_BAABJX010000012.1"/>
</dbReference>
<sequence length="110" mass="13100">MTSNNKLRVTKDYSKLSDELQEQIKLVYPEGFSQFLIQYTDKDGKRQSALRFETDDKIYLVRMTTEEAEDIISNDEDYDEYGSLRDDVRDEYEDKYSDVDYLTDNENYDG</sequence>
<keyword evidence="2" id="KW-1185">Reference proteome</keyword>
<gene>
    <name evidence="1" type="ORF">GCM10023331_06330</name>
</gene>
<protein>
    <recommendedName>
        <fullName evidence="3">DNA primase</fullName>
    </recommendedName>
</protein>
<comment type="caution">
    <text evidence="1">The sequence shown here is derived from an EMBL/GenBank/DDBJ whole genome shotgun (WGS) entry which is preliminary data.</text>
</comment>
<accession>A0ABP9D6W0</accession>
<dbReference type="EMBL" id="BAABJX010000012">
    <property type="protein sequence ID" value="GAA4824546.1"/>
    <property type="molecule type" value="Genomic_DNA"/>
</dbReference>
<evidence type="ECO:0000313" key="1">
    <source>
        <dbReference type="EMBL" id="GAA4824546.1"/>
    </source>
</evidence>
<organism evidence="1 2">
    <name type="scientific">Algivirga pacifica</name>
    <dbReference type="NCBI Taxonomy" id="1162670"/>
    <lineage>
        <taxon>Bacteria</taxon>
        <taxon>Pseudomonadati</taxon>
        <taxon>Bacteroidota</taxon>
        <taxon>Cytophagia</taxon>
        <taxon>Cytophagales</taxon>
        <taxon>Flammeovirgaceae</taxon>
        <taxon>Algivirga</taxon>
    </lineage>
</organism>
<proteinExistence type="predicted"/>